<evidence type="ECO:0000256" key="2">
    <source>
        <dbReference type="ARBA" id="ARBA00022747"/>
    </source>
</evidence>
<evidence type="ECO:0000313" key="6">
    <source>
        <dbReference type="EMBL" id="CEA00299.1"/>
    </source>
</evidence>
<dbReference type="PANTHER" id="PTHR30408">
    <property type="entry name" value="TYPE-1 RESTRICTION ENZYME ECOKI SPECIFICITY PROTEIN"/>
    <property type="match status" value="1"/>
</dbReference>
<dbReference type="EMBL" id="LN483073">
    <property type="protein sequence ID" value="CEA00299.1"/>
    <property type="molecule type" value="Genomic_DNA"/>
</dbReference>
<comment type="similarity">
    <text evidence="1">Belongs to the type-I restriction system S methylase family.</text>
</comment>
<proteinExistence type="inferred from homology"/>
<keyword evidence="2" id="KW-0680">Restriction system</keyword>
<dbReference type="InterPro" id="IPR044946">
    <property type="entry name" value="Restrct_endonuc_typeI_TRD_sf"/>
</dbReference>
<dbReference type="Pfam" id="PF01420">
    <property type="entry name" value="Methylase_S"/>
    <property type="match status" value="2"/>
</dbReference>
<dbReference type="SUPFAM" id="SSF116734">
    <property type="entry name" value="DNA methylase specificity domain"/>
    <property type="match status" value="2"/>
</dbReference>
<dbReference type="Gene3D" id="3.90.220.20">
    <property type="entry name" value="DNA methylase specificity domains"/>
    <property type="match status" value="2"/>
</dbReference>
<accession>A0A078M209</accession>
<dbReference type="AlphaFoldDB" id="A0A078M209"/>
<protein>
    <submittedName>
        <fullName evidence="6">Type I restriction modification DNA specificity domain protein</fullName>
    </submittedName>
</protein>
<evidence type="ECO:0000259" key="5">
    <source>
        <dbReference type="Pfam" id="PF01420"/>
    </source>
</evidence>
<organism evidence="6">
    <name type="scientific">Metalysinibacillus saudimassiliensis</name>
    <dbReference type="NCBI Taxonomy" id="1461583"/>
    <lineage>
        <taxon>Bacteria</taxon>
        <taxon>Bacillati</taxon>
        <taxon>Bacillota</taxon>
        <taxon>Bacilli</taxon>
        <taxon>Bacillales</taxon>
        <taxon>Caryophanaceae</taxon>
        <taxon>Metalysinibacillus</taxon>
    </lineage>
</organism>
<name>A0A078M209_9BACL</name>
<dbReference type="HOGENOM" id="CLU_021095_0_3_9"/>
<dbReference type="CDD" id="cd17262">
    <property type="entry name" value="RMtype1_S_Aco12261I-TRD2-CR2"/>
    <property type="match status" value="1"/>
</dbReference>
<dbReference type="GO" id="GO:0009307">
    <property type="term" value="P:DNA restriction-modification system"/>
    <property type="evidence" value="ECO:0007669"/>
    <property type="project" value="UniProtKB-KW"/>
</dbReference>
<keyword evidence="3" id="KW-0238">DNA-binding</keyword>
<dbReference type="InterPro" id="IPR000055">
    <property type="entry name" value="Restrct_endonuc_typeI_TRD"/>
</dbReference>
<evidence type="ECO:0000256" key="3">
    <source>
        <dbReference type="ARBA" id="ARBA00023125"/>
    </source>
</evidence>
<feature type="coiled-coil region" evidence="4">
    <location>
        <begin position="358"/>
        <end position="385"/>
    </location>
</feature>
<dbReference type="GO" id="GO:0003677">
    <property type="term" value="F:DNA binding"/>
    <property type="evidence" value="ECO:0007669"/>
    <property type="project" value="UniProtKB-KW"/>
</dbReference>
<dbReference type="InterPro" id="IPR052021">
    <property type="entry name" value="Type-I_RS_S_subunit"/>
</dbReference>
<evidence type="ECO:0000256" key="1">
    <source>
        <dbReference type="ARBA" id="ARBA00010923"/>
    </source>
</evidence>
<dbReference type="PATRIC" id="fig|1461583.4.peg.532"/>
<reference evidence="6" key="1">
    <citation type="submission" date="2014-07" db="EMBL/GenBank/DDBJ databases">
        <authorList>
            <person name="Urmite Genomes Urmite Genomes"/>
        </authorList>
    </citation>
    <scope>NUCLEOTIDE SEQUENCE</scope>
    <source>
        <strain evidence="6">13S34_air</strain>
    </source>
</reference>
<feature type="domain" description="Type I restriction modification DNA specificity" evidence="5">
    <location>
        <begin position="14"/>
        <end position="173"/>
    </location>
</feature>
<gene>
    <name evidence="6" type="ORF">BN1050_00560</name>
</gene>
<dbReference type="REBASE" id="172621">
    <property type="entry name" value="S.Lsp13S34ORF559P"/>
</dbReference>
<sequence>MNVPKLRFKEFDGEWTKYLLNDLVDFHNNQRKPVKETDRISGEFPYYGASGIVGYVNDFIFEGEYLLLSEDGANIISRNLPIVYKTKGKFWVNNHAHIFTSKSFISQEFLFQYLEKINYIPFNSGTAQPKLNLDSIKSIPLFIPKYEEQEKLSDLLCRIDKKIQLQQQKIDLLQEQKKGFLQKMFPKVGETQPEMRLDGFTGDWEVYKWVDTVDISTNMVDPKNVEYDEFLHIGPGNIESFTGRILDNVNTVKEDNLISGKFHFKAGDIIYGKINPQLAKYTLVNFEGLASADAYILNAKNGINQQYLYTILQGEKFYKYSVSVSMRTGMPKINRDELNQYNYLAPNLKEQQKIGEFFKGLDNKIEVQKRKLQLLQKQKQGFMQQMFI</sequence>
<dbReference type="PANTHER" id="PTHR30408:SF12">
    <property type="entry name" value="TYPE I RESTRICTION ENZYME MJAVIII SPECIFICITY SUBUNIT"/>
    <property type="match status" value="1"/>
</dbReference>
<keyword evidence="4" id="KW-0175">Coiled coil</keyword>
<feature type="domain" description="Type I restriction modification DNA specificity" evidence="5">
    <location>
        <begin position="203"/>
        <end position="375"/>
    </location>
</feature>
<evidence type="ECO:0000256" key="4">
    <source>
        <dbReference type="SAM" id="Coils"/>
    </source>
</evidence>